<sequence>MRQPADAAALTEMFVRDGNHFDTALGERMARLLGQAGAPASAEPASASASVPAPGYSFNADFPPMKRVLRELGLQQALERDGYVIVDFIDAGQVAALEEHYRKTHPDPVEGFYASTFAGDKAYREDVDRKIREVCNDRIQALTRDIKVIFGSYIVKASDEGSQMNIHQDMTLVDENEFCGINIWCPLVDLDEHNGALHVLPGSHRLLRTLRGSTIPAIYDGVRDEINELLRPVHLRAGQAIIFDQSIIHFSPPNHSGSDRVVINIFFSHEDARMLICHLDRSQAEPKVEVFEVDDSLLHVYEHFGTDINARPNIGRSLGMVDYAFPALTPDSLRQHYPAAAIGSTQASIAGAAPMAGEPLAGAASGWRGWLQRLLASRGATSR</sequence>
<gene>
    <name evidence="2" type="ORF">H9L16_10480</name>
</gene>
<dbReference type="InterPro" id="IPR008775">
    <property type="entry name" value="Phytyl_CoA_dOase-like"/>
</dbReference>
<dbReference type="SUPFAM" id="SSF51197">
    <property type="entry name" value="Clavaminate synthase-like"/>
    <property type="match status" value="1"/>
</dbReference>
<dbReference type="GO" id="GO:0016706">
    <property type="term" value="F:2-oxoglutarate-dependent dioxygenase activity"/>
    <property type="evidence" value="ECO:0007669"/>
    <property type="project" value="UniProtKB-ARBA"/>
</dbReference>
<keyword evidence="2" id="KW-0560">Oxidoreductase</keyword>
<dbReference type="AlphaFoldDB" id="A0A7G9SMP9"/>
<dbReference type="KEGG" id="tcn:H9L16_10480"/>
<accession>A0A7G9SMP9</accession>
<dbReference type="GO" id="GO:0005506">
    <property type="term" value="F:iron ion binding"/>
    <property type="evidence" value="ECO:0007669"/>
    <property type="project" value="UniProtKB-ARBA"/>
</dbReference>
<dbReference type="EMBL" id="CP060719">
    <property type="protein sequence ID" value="QNN69124.1"/>
    <property type="molecule type" value="Genomic_DNA"/>
</dbReference>
<proteinExistence type="predicted"/>
<reference evidence="2 3" key="1">
    <citation type="submission" date="2020-08" db="EMBL/GenBank/DDBJ databases">
        <title>Genome sequence of Thermomonas carbonis KCTC 42013T.</title>
        <authorList>
            <person name="Hyun D.-W."/>
            <person name="Bae J.-W."/>
        </authorList>
    </citation>
    <scope>NUCLEOTIDE SEQUENCE [LARGE SCALE GENOMIC DNA]</scope>
    <source>
        <strain evidence="2 3">KCTC 42013</strain>
    </source>
</reference>
<dbReference type="PANTHER" id="PTHR20883:SF48">
    <property type="entry name" value="ECTOINE DIOXYGENASE"/>
    <property type="match status" value="1"/>
</dbReference>
<evidence type="ECO:0000313" key="3">
    <source>
        <dbReference type="Proteomes" id="UP000515804"/>
    </source>
</evidence>
<protein>
    <submittedName>
        <fullName evidence="2">Phytanoyl-CoA dioxygenase family protein</fullName>
    </submittedName>
</protein>
<keyword evidence="3" id="KW-1185">Reference proteome</keyword>
<evidence type="ECO:0000313" key="2">
    <source>
        <dbReference type="EMBL" id="QNN69124.1"/>
    </source>
</evidence>
<dbReference type="RefSeq" id="WP_187551647.1">
    <property type="nucleotide sequence ID" value="NZ_CP060719.1"/>
</dbReference>
<name>A0A7G9SMP9_9GAMM</name>
<dbReference type="PANTHER" id="PTHR20883">
    <property type="entry name" value="PHYTANOYL-COA DIOXYGENASE DOMAIN CONTAINING 1"/>
    <property type="match status" value="1"/>
</dbReference>
<dbReference type="Proteomes" id="UP000515804">
    <property type="component" value="Chromosome"/>
</dbReference>
<organism evidence="2 3">
    <name type="scientific">Thermomonas carbonis</name>
    <dbReference type="NCBI Taxonomy" id="1463158"/>
    <lineage>
        <taxon>Bacteria</taxon>
        <taxon>Pseudomonadati</taxon>
        <taxon>Pseudomonadota</taxon>
        <taxon>Gammaproteobacteria</taxon>
        <taxon>Lysobacterales</taxon>
        <taxon>Lysobacteraceae</taxon>
        <taxon>Thermomonas</taxon>
    </lineage>
</organism>
<dbReference type="Pfam" id="PF05721">
    <property type="entry name" value="PhyH"/>
    <property type="match status" value="1"/>
</dbReference>
<comment type="cofactor">
    <cofactor evidence="1">
        <name>Fe(2+)</name>
        <dbReference type="ChEBI" id="CHEBI:29033"/>
    </cofactor>
</comment>
<evidence type="ECO:0000256" key="1">
    <source>
        <dbReference type="ARBA" id="ARBA00001954"/>
    </source>
</evidence>
<keyword evidence="2" id="KW-0223">Dioxygenase</keyword>
<dbReference type="Gene3D" id="2.60.120.620">
    <property type="entry name" value="q2cbj1_9rhob like domain"/>
    <property type="match status" value="1"/>
</dbReference>